<comment type="subcellular location">
    <subcellularLocation>
        <location evidence="10">Cell membrane</location>
        <topology evidence="10">Multi-pass membrane protein</topology>
    </subcellularLocation>
</comment>
<proteinExistence type="inferred from homology"/>
<evidence type="ECO:0000256" key="4">
    <source>
        <dbReference type="ARBA" id="ARBA00022573"/>
    </source>
</evidence>
<keyword evidence="6 10" id="KW-1133">Transmembrane helix</keyword>
<comment type="subunit">
    <text evidence="10">Forms an energy-coupling factor (ECF) transporter complex composed of an ATP-binding protein (A component, CbiO), a transmembrane protein (T component, CbiQ) and 2 possible substrate-capture proteins (S components, CbiM and CbiN) of unknown stoichimetry.</text>
</comment>
<evidence type="ECO:0000256" key="2">
    <source>
        <dbReference type="ARBA" id="ARBA00022448"/>
    </source>
</evidence>
<feature type="transmembrane region" description="Helical" evidence="10">
    <location>
        <begin position="7"/>
        <end position="28"/>
    </location>
</feature>
<keyword evidence="4 10" id="KW-0169">Cobalamin biosynthesis</keyword>
<comment type="function">
    <text evidence="10">Part of the energy-coupling factor (ECF) transporter complex CbiMNOQ involved in cobalt import.</text>
</comment>
<evidence type="ECO:0000256" key="8">
    <source>
        <dbReference type="ARBA" id="ARBA00023136"/>
    </source>
</evidence>
<evidence type="ECO:0000313" key="12">
    <source>
        <dbReference type="EMBL" id="SPD88558.1"/>
    </source>
</evidence>
<reference evidence="12 13" key="1">
    <citation type="submission" date="2018-02" db="EMBL/GenBank/DDBJ databases">
        <authorList>
            <person name="Cohen D.B."/>
            <person name="Kent A.D."/>
        </authorList>
    </citation>
    <scope>NUCLEOTIDE SEQUENCE [LARGE SCALE GENOMIC DNA]</scope>
    <source>
        <strain evidence="12">1</strain>
    </source>
</reference>
<comment type="pathway">
    <text evidence="10">Cofactor biosynthesis; adenosylcobalamin biosynthesis.</text>
</comment>
<dbReference type="OrthoDB" id="1551318at2"/>
<evidence type="ECO:0000256" key="9">
    <source>
        <dbReference type="ARBA" id="ARBA00023285"/>
    </source>
</evidence>
<dbReference type="GO" id="GO:0015087">
    <property type="term" value="F:cobalt ion transmembrane transporter activity"/>
    <property type="evidence" value="ECO:0007669"/>
    <property type="project" value="UniProtKB-UniRule"/>
</dbReference>
<dbReference type="GO" id="GO:0005886">
    <property type="term" value="C:plasma membrane"/>
    <property type="evidence" value="ECO:0007669"/>
    <property type="project" value="UniProtKB-SubCell"/>
</dbReference>
<keyword evidence="8 10" id="KW-0472">Membrane</keyword>
<dbReference type="PANTHER" id="PTHR38662:SF1">
    <property type="entry name" value="COBALT TRANSPORT PROTEIN CBIN"/>
    <property type="match status" value="1"/>
</dbReference>
<dbReference type="EMBL" id="LT985188">
    <property type="protein sequence ID" value="SPD88558.1"/>
    <property type="molecule type" value="Genomic_DNA"/>
</dbReference>
<keyword evidence="1 10" id="KW-0171">Cobalt transport</keyword>
<evidence type="ECO:0000256" key="10">
    <source>
        <dbReference type="HAMAP-Rule" id="MF_00330"/>
    </source>
</evidence>
<gene>
    <name evidence="10 12" type="primary">cbiN</name>
    <name evidence="12" type="ORF">MPLG2_3528</name>
</gene>
<dbReference type="InterPro" id="IPR003705">
    <property type="entry name" value="CbiN"/>
</dbReference>
<dbReference type="UniPathway" id="UPA00148"/>
<organism evidence="12 13">
    <name type="scientific">Micropruina glycogenica</name>
    <dbReference type="NCBI Taxonomy" id="75385"/>
    <lineage>
        <taxon>Bacteria</taxon>
        <taxon>Bacillati</taxon>
        <taxon>Actinomycetota</taxon>
        <taxon>Actinomycetes</taxon>
        <taxon>Propionibacteriales</taxon>
        <taxon>Nocardioidaceae</taxon>
        <taxon>Micropruina</taxon>
    </lineage>
</organism>
<evidence type="ECO:0000256" key="5">
    <source>
        <dbReference type="ARBA" id="ARBA00022692"/>
    </source>
</evidence>
<keyword evidence="2 10" id="KW-0813">Transport</keyword>
<evidence type="ECO:0000256" key="7">
    <source>
        <dbReference type="ARBA" id="ARBA00023065"/>
    </source>
</evidence>
<dbReference type="Pfam" id="PF02553">
    <property type="entry name" value="CbiN"/>
    <property type="match status" value="1"/>
</dbReference>
<feature type="transmembrane region" description="Helical" evidence="10">
    <location>
        <begin position="74"/>
        <end position="93"/>
    </location>
</feature>
<accession>A0A2N9JLV6</accession>
<dbReference type="RefSeq" id="WP_105187040.1">
    <property type="nucleotide sequence ID" value="NZ_BAAAGO010000009.1"/>
</dbReference>
<dbReference type="NCBIfam" id="NF002780">
    <property type="entry name" value="PRK02898.1"/>
    <property type="match status" value="1"/>
</dbReference>
<comment type="similarity">
    <text evidence="10">Belongs to the CbiN family.</text>
</comment>
<dbReference type="GO" id="GO:0009236">
    <property type="term" value="P:cobalamin biosynthetic process"/>
    <property type="evidence" value="ECO:0007669"/>
    <property type="project" value="UniProtKB-UniRule"/>
</dbReference>
<keyword evidence="3 10" id="KW-1003">Cell membrane</keyword>
<evidence type="ECO:0000256" key="3">
    <source>
        <dbReference type="ARBA" id="ARBA00022475"/>
    </source>
</evidence>
<sequence>MSRKTWTTIALVAAMMLIFGVSFVVGGIRTNPDERFAGTDSVATSTIQESNPDYEPWFQPFFQPESGEVESGLFALQAAIGGTVLGFAIGALWGRRRGELKAVNGPTPDDATPSPEPAS</sequence>
<evidence type="ECO:0000313" key="13">
    <source>
        <dbReference type="Proteomes" id="UP000238164"/>
    </source>
</evidence>
<protein>
    <recommendedName>
        <fullName evidence="10">Cobalt transport protein CbiN</fullName>
    </recommendedName>
    <alternativeName>
        <fullName evidence="10">Energy-coupling factor transporter probable substrate-capture protein CbiN</fullName>
        <shortName evidence="10">ECF transporter S component CbiN</shortName>
    </alternativeName>
</protein>
<evidence type="ECO:0000256" key="11">
    <source>
        <dbReference type="SAM" id="MobiDB-lite"/>
    </source>
</evidence>
<feature type="region of interest" description="Disordered" evidence="11">
    <location>
        <begin position="100"/>
        <end position="119"/>
    </location>
</feature>
<evidence type="ECO:0000256" key="6">
    <source>
        <dbReference type="ARBA" id="ARBA00022989"/>
    </source>
</evidence>
<keyword evidence="9 10" id="KW-0170">Cobalt</keyword>
<keyword evidence="13" id="KW-1185">Reference proteome</keyword>
<keyword evidence="5 10" id="KW-0812">Transmembrane</keyword>
<dbReference type="PANTHER" id="PTHR38662">
    <property type="entry name" value="COBALT TRANSPORT PROTEIN CBIN"/>
    <property type="match status" value="1"/>
</dbReference>
<dbReference type="HAMAP" id="MF_00330">
    <property type="entry name" value="CbiN"/>
    <property type="match status" value="1"/>
</dbReference>
<dbReference type="AlphaFoldDB" id="A0A2N9JLV6"/>
<dbReference type="Proteomes" id="UP000238164">
    <property type="component" value="Chromosome 1"/>
</dbReference>
<name>A0A2N9JLV6_9ACTN</name>
<dbReference type="KEGG" id="mgg:MPLG2_3528"/>
<keyword evidence="7 10" id="KW-0406">Ion transport</keyword>
<evidence type="ECO:0000256" key="1">
    <source>
        <dbReference type="ARBA" id="ARBA00022426"/>
    </source>
</evidence>